<dbReference type="GO" id="GO:0017124">
    <property type="term" value="F:SH3 domain binding"/>
    <property type="evidence" value="ECO:0007669"/>
    <property type="project" value="TreeGrafter"/>
</dbReference>
<dbReference type="CDD" id="cd00200">
    <property type="entry name" value="WD40"/>
    <property type="match status" value="1"/>
</dbReference>
<reference evidence="4" key="2">
    <citation type="submission" date="2025-08" db="UniProtKB">
        <authorList>
            <consortium name="Ensembl"/>
        </authorList>
    </citation>
    <scope>IDENTIFICATION</scope>
</reference>
<evidence type="ECO:0000313" key="5">
    <source>
        <dbReference type="Proteomes" id="UP000694558"/>
    </source>
</evidence>
<dbReference type="SUPFAM" id="SSF57667">
    <property type="entry name" value="beta-beta-alpha zinc fingers"/>
    <property type="match status" value="1"/>
</dbReference>
<feature type="compositionally biased region" description="Polar residues" evidence="2">
    <location>
        <begin position="319"/>
        <end position="331"/>
    </location>
</feature>
<dbReference type="AlphaFoldDB" id="A0A8D3DNK1"/>
<dbReference type="GeneTree" id="ENSGT00940000157336"/>
<dbReference type="InterPro" id="IPR042622">
    <property type="entry name" value="Znf106"/>
</dbReference>
<dbReference type="SMART" id="SM00564">
    <property type="entry name" value="PQQ"/>
    <property type="match status" value="6"/>
</dbReference>
<feature type="compositionally biased region" description="Basic and acidic residues" evidence="2">
    <location>
        <begin position="369"/>
        <end position="383"/>
    </location>
</feature>
<evidence type="ECO:0000259" key="3">
    <source>
        <dbReference type="PROSITE" id="PS00028"/>
    </source>
</evidence>
<dbReference type="InterPro" id="IPR036236">
    <property type="entry name" value="Znf_C2H2_sf"/>
</dbReference>
<dbReference type="GO" id="GO:0003723">
    <property type="term" value="F:RNA binding"/>
    <property type="evidence" value="ECO:0007669"/>
    <property type="project" value="InterPro"/>
</dbReference>
<dbReference type="PROSITE" id="PS00028">
    <property type="entry name" value="ZINC_FINGER_C2H2_1"/>
    <property type="match status" value="1"/>
</dbReference>
<dbReference type="FunFam" id="2.130.10.10:FF:000114">
    <property type="entry name" value="zinc finger protein 106 isoform X1"/>
    <property type="match status" value="1"/>
</dbReference>
<dbReference type="InterPro" id="IPR013087">
    <property type="entry name" value="Znf_C2H2_type"/>
</dbReference>
<dbReference type="Gene3D" id="3.30.160.60">
    <property type="entry name" value="Classic Zinc Finger"/>
    <property type="match status" value="1"/>
</dbReference>
<feature type="compositionally biased region" description="Polar residues" evidence="2">
    <location>
        <begin position="280"/>
        <end position="294"/>
    </location>
</feature>
<feature type="domain" description="C2H2-type" evidence="3">
    <location>
        <begin position="1210"/>
        <end position="1233"/>
    </location>
</feature>
<feature type="compositionally biased region" description="Basic residues" evidence="2">
    <location>
        <begin position="729"/>
        <end position="741"/>
    </location>
</feature>
<dbReference type="SUPFAM" id="SSF50978">
    <property type="entry name" value="WD40 repeat-like"/>
    <property type="match status" value="1"/>
</dbReference>
<dbReference type="InterPro" id="IPR036322">
    <property type="entry name" value="WD40_repeat_dom_sf"/>
</dbReference>
<dbReference type="PANTHER" id="PTHR14435">
    <property type="entry name" value="ZINC FINGER PROTEIN 106"/>
    <property type="match status" value="1"/>
</dbReference>
<sequence length="1277" mass="142556">MARYRQCILCETVHVSKQEMDEHMRSMLHHRELEKLKGRDCGHECRVCKVTVSSLTDYAGHISSPTHKQNVEAAEQKHAGKDHEDYFDQALVDLIEKRKEHIRHHQNRSYGRKIVIEYMILHIYHLIKWPLSTSVSVSCRKEKEAAAAKLAKEEEDRRRKEEYQQRLKEAKERYRLEYTWQQSSQGFCGSGHGQHNSWYGCNQYNARSGEPQPWHNNKRGKSATWHAQEPPNFQKWASNEFVGGSLHSQGGWNRRQWDQGRSSGNQQSRLPWLAVEAAATGSTNRRTVEEQTCSPAPDEAMQAAEAGQSSESDTSRSSEAPTLSGSNTSLSKLDLPPVLKRDLTKHISSKTGKTGSHEPNLNSARRVRNLSESRRSDTEKDSGLKPTVRQLISSSGSRRKVNWDQVYQEVRKKQDKGKGMPRFGIEMVSTEQEDQSQEEEDIPLLEGLHWDSLMDVSTPCATRKRSLSESSLAPESAPPLFTSLVSKEVSQGSSVSPVFTQGSKDVRCQQEVDPVLGQFGAQAQKQPGKLTSAPVKALQRCDSVLGDSSSGTEQFDFQGTGKRRRADVPSPEASCAEHNNKRRKVKTKKERLQIDQLLAVSLREEELSRSLQTVDTGLIQARAALEAAYMEVQRLMVVKQQVRKNVLKNYLSSQLHITSHSPGLFETTETGIQTSCLIPVTDSKTSVKLLPMSRKGSEVDCAAAKSPEPPSVPSVFSIPASPSELSSGKRVRKLKKRKVLKKAQGTEQPESSDTEIDGELSRPRWLRPRRRPSGGSQVSTSTLPTDDREGDTMNVENSEQLQKEDRKSFMVELPHVPPAELTANLDSEESMEVTAAMDATVPAPAPLQLPDSSRPEPNSLACNEVTSTSDMEICKSSESALASTFLLCCLSLLMCVFSFLYLFFADASSDHGGDDMPTEGAFEGHLEAVNAMQIHNGLLYTCSGDRTVKAFDLVSRKCVGVFDGHTSKVSCLFVSAVPSLHHRLYSGSSDQTIRCYNLKTQELEHQFSLSDRVLCLHSRWRTLYAGLANGTVVTFNLKTNKQTDVFECHGPRAVSCLASTQEGARRILLVGSYDSSISVRDAKNGLLLRTLEGHTKTVLCLKVVNDLVFSGSSDQCVYTHNIHTGELVRVYKGHSHAVTVVTVLGKVMVTACLDKLVRVYDLQSHDQLQVYGGHKDMVMCMTVHKNMIYTGCYDGSVQAVKLNLMQNVRCWWHGCSLVFGVREHLQQHLIGDHTGANLQTLKCRWKNCEFFCARNSSKQAMLVHMRTHAEEETDLEP</sequence>
<feature type="compositionally biased region" description="Polar residues" evidence="2">
    <location>
        <begin position="546"/>
        <end position="557"/>
    </location>
</feature>
<dbReference type="Pfam" id="PF00400">
    <property type="entry name" value="WD40"/>
    <property type="match status" value="5"/>
</dbReference>
<feature type="region of interest" description="Disordered" evidence="2">
    <location>
        <begin position="546"/>
        <end position="588"/>
    </location>
</feature>
<feature type="coiled-coil region" evidence="1">
    <location>
        <begin position="143"/>
        <end position="173"/>
    </location>
</feature>
<dbReference type="GO" id="GO:0008286">
    <property type="term" value="P:insulin receptor signaling pathway"/>
    <property type="evidence" value="ECO:0007669"/>
    <property type="project" value="TreeGrafter"/>
</dbReference>
<accession>A0A8D3DNK1</accession>
<dbReference type="Gene3D" id="2.130.10.10">
    <property type="entry name" value="YVTN repeat-like/Quinoprotein amine dehydrogenase"/>
    <property type="match status" value="2"/>
</dbReference>
<evidence type="ECO:0000256" key="1">
    <source>
        <dbReference type="SAM" id="Coils"/>
    </source>
</evidence>
<proteinExistence type="predicted"/>
<dbReference type="InterPro" id="IPR018391">
    <property type="entry name" value="PQQ_b-propeller_rpt"/>
</dbReference>
<protein>
    <submittedName>
        <fullName evidence="4">Zinc finger protein 106</fullName>
    </submittedName>
</protein>
<dbReference type="SMART" id="SM00355">
    <property type="entry name" value="ZnF_C2H2"/>
    <property type="match status" value="4"/>
</dbReference>
<dbReference type="PANTHER" id="PTHR14435:SF2">
    <property type="entry name" value="ZINC FINGER PROTEIN 106"/>
    <property type="match status" value="1"/>
</dbReference>
<dbReference type="SMART" id="SM00320">
    <property type="entry name" value="WD40"/>
    <property type="match status" value="6"/>
</dbReference>
<feature type="compositionally biased region" description="Low complexity" evidence="2">
    <location>
        <begin position="309"/>
        <end position="318"/>
    </location>
</feature>
<organism evidence="4 5">
    <name type="scientific">Scophthalmus maximus</name>
    <name type="common">Turbot</name>
    <name type="synonym">Psetta maxima</name>
    <dbReference type="NCBI Taxonomy" id="52904"/>
    <lineage>
        <taxon>Eukaryota</taxon>
        <taxon>Metazoa</taxon>
        <taxon>Chordata</taxon>
        <taxon>Craniata</taxon>
        <taxon>Vertebrata</taxon>
        <taxon>Euteleostomi</taxon>
        <taxon>Actinopterygii</taxon>
        <taxon>Neopterygii</taxon>
        <taxon>Teleostei</taxon>
        <taxon>Neoteleostei</taxon>
        <taxon>Acanthomorphata</taxon>
        <taxon>Carangaria</taxon>
        <taxon>Pleuronectiformes</taxon>
        <taxon>Pleuronectoidei</taxon>
        <taxon>Scophthalmidae</taxon>
        <taxon>Scophthalmus</taxon>
    </lineage>
</organism>
<feature type="compositionally biased region" description="Polar residues" evidence="2">
    <location>
        <begin position="349"/>
        <end position="363"/>
    </location>
</feature>
<dbReference type="GO" id="GO:0005829">
    <property type="term" value="C:cytosol"/>
    <property type="evidence" value="ECO:0007669"/>
    <property type="project" value="TreeGrafter"/>
</dbReference>
<name>A0A8D3DNK1_SCOMX</name>
<reference evidence="4" key="1">
    <citation type="submission" date="2023-05" db="EMBL/GenBank/DDBJ databases">
        <title>High-quality long-read genome of Scophthalmus maximus.</title>
        <authorList>
            <person name="Lien S."/>
            <person name="Martinez P."/>
        </authorList>
    </citation>
    <scope>NUCLEOTIDE SEQUENCE [LARGE SCALE GENOMIC DNA]</scope>
</reference>
<feature type="compositionally biased region" description="Low complexity" evidence="2">
    <location>
        <begin position="713"/>
        <end position="723"/>
    </location>
</feature>
<dbReference type="InterPro" id="IPR015943">
    <property type="entry name" value="WD40/YVTN_repeat-like_dom_sf"/>
</dbReference>
<dbReference type="InterPro" id="IPR001680">
    <property type="entry name" value="WD40_rpt"/>
</dbReference>
<feature type="region of interest" description="Disordered" evidence="2">
    <location>
        <begin position="699"/>
        <end position="804"/>
    </location>
</feature>
<gene>
    <name evidence="4" type="primary">ZNF106</name>
</gene>
<dbReference type="Ensembl" id="ENSSMAT00000046504.1">
    <property type="protein sequence ID" value="ENSSMAP00000061110.1"/>
    <property type="gene ID" value="ENSSMAG00000008760.2"/>
</dbReference>
<evidence type="ECO:0000256" key="2">
    <source>
        <dbReference type="SAM" id="MobiDB-lite"/>
    </source>
</evidence>
<evidence type="ECO:0000313" key="4">
    <source>
        <dbReference type="Ensembl" id="ENSSMAP00000061110.1"/>
    </source>
</evidence>
<dbReference type="GO" id="GO:0016020">
    <property type="term" value="C:membrane"/>
    <property type="evidence" value="ECO:0007669"/>
    <property type="project" value="TreeGrafter"/>
</dbReference>
<feature type="region of interest" description="Disordered" evidence="2">
    <location>
        <begin position="244"/>
        <end position="396"/>
    </location>
</feature>
<dbReference type="Proteomes" id="UP000694558">
    <property type="component" value="Chromosome 17"/>
</dbReference>
<keyword evidence="1" id="KW-0175">Coiled coil</keyword>
<feature type="compositionally biased region" description="Polar residues" evidence="2">
    <location>
        <begin position="259"/>
        <end position="269"/>
    </location>
</feature>